<feature type="transmembrane region" description="Helical" evidence="7">
    <location>
        <begin position="303"/>
        <end position="323"/>
    </location>
</feature>
<evidence type="ECO:0000256" key="4">
    <source>
        <dbReference type="ARBA" id="ARBA00022692"/>
    </source>
</evidence>
<sequence>MSFVGRAWRYVARKRTKSTIIFLILSVLFTALITANAVSSAANKSGAELTGKVAQGFTLSNNYQANMGTSRGGGVVKAADIEKIANVPGVERHVERQNVFADLVDAKNIRLDSKDLDPDKEEKIGNAVQVWGTSDSELDNNFRSGTINLVAGRGLVSGDKNKSLIHEDLAKANGLKIGDKLKLKGNIYDADNVKQATQTVETEIVGIFSGSNDGKISVRFEHYANTVYTDLETSSQIYQSSPSDANYQDATFFVAKDAKFDDVVKKAGEQSIDWSKFQLANSNQYMSGITNAVDAVSSTMNSVTIATVVFAAIVLSLVLILWLNDRKKETGVLLSIGTKKLGIVAQYLVELVITGVFAFAFAWLLSSVVAQGIGNSVLSSVNESAKQQLGSGMNLSGGMESSAAAKTLDDISVALGAQTLIQPGLIGIGVMIICVAIVSAVMLRKSPRELLVNIR</sequence>
<evidence type="ECO:0000256" key="2">
    <source>
        <dbReference type="ARBA" id="ARBA00005236"/>
    </source>
</evidence>
<dbReference type="STRING" id="883161.HMPREF9306_02036"/>
<dbReference type="Pfam" id="PF02687">
    <property type="entry name" value="FtsX"/>
    <property type="match status" value="1"/>
</dbReference>
<keyword evidence="4 7" id="KW-0812">Transmembrane</keyword>
<dbReference type="PATRIC" id="fig|883161.3.peg.2027"/>
<dbReference type="PANTHER" id="PTHR30489:SF0">
    <property type="entry name" value="LIPOPROTEIN-RELEASING SYSTEM TRANSMEMBRANE PROTEIN LOLE"/>
    <property type="match status" value="1"/>
</dbReference>
<evidence type="ECO:0000313" key="9">
    <source>
        <dbReference type="EMBL" id="EPD32465.1"/>
    </source>
</evidence>
<keyword evidence="10" id="KW-1185">Reference proteome</keyword>
<gene>
    <name evidence="9" type="ORF">HMPREF9306_02036</name>
</gene>
<keyword evidence="5 7" id="KW-1133">Transmembrane helix</keyword>
<evidence type="ECO:0000259" key="8">
    <source>
        <dbReference type="Pfam" id="PF02687"/>
    </source>
</evidence>
<name>S2W286_9ACTN</name>
<reference evidence="9 10" key="1">
    <citation type="submission" date="2013-04" db="EMBL/GenBank/DDBJ databases">
        <title>The Genome Sequence of Propionimicrobium lymphophilum ACS-093-V-SCH5.</title>
        <authorList>
            <consortium name="The Broad Institute Genomics Platform"/>
            <person name="Earl A."/>
            <person name="Ward D."/>
            <person name="Feldgarden M."/>
            <person name="Gevers D."/>
            <person name="Saerens B."/>
            <person name="Vaneechoutte M."/>
            <person name="Walker B."/>
            <person name="Young S."/>
            <person name="Zeng Q."/>
            <person name="Gargeya S."/>
            <person name="Fitzgerald M."/>
            <person name="Haas B."/>
            <person name="Abouelleil A."/>
            <person name="Allen A.W."/>
            <person name="Alvarado L."/>
            <person name="Arachchi H.M."/>
            <person name="Berlin A.M."/>
            <person name="Chapman S.B."/>
            <person name="Gainer-Dewar J."/>
            <person name="Goldberg J."/>
            <person name="Griggs A."/>
            <person name="Gujja S."/>
            <person name="Hansen M."/>
            <person name="Howarth C."/>
            <person name="Imamovic A."/>
            <person name="Ireland A."/>
            <person name="Larimer J."/>
            <person name="McCowan C."/>
            <person name="Murphy C."/>
            <person name="Pearson M."/>
            <person name="Poon T.W."/>
            <person name="Priest M."/>
            <person name="Roberts A."/>
            <person name="Saif S."/>
            <person name="Shea T."/>
            <person name="Sisk P."/>
            <person name="Sykes S."/>
            <person name="Wortman J."/>
            <person name="Nusbaum C."/>
            <person name="Birren B."/>
        </authorList>
    </citation>
    <scope>NUCLEOTIDE SEQUENCE [LARGE SCALE GENOMIC DNA]</scope>
    <source>
        <strain evidence="9 10">ACS-093-V-SCH5</strain>
    </source>
</reference>
<organism evidence="9 10">
    <name type="scientific">Propionimicrobium lymphophilum ACS-093-V-SCH5</name>
    <dbReference type="NCBI Taxonomy" id="883161"/>
    <lineage>
        <taxon>Bacteria</taxon>
        <taxon>Bacillati</taxon>
        <taxon>Actinomycetota</taxon>
        <taxon>Actinomycetes</taxon>
        <taxon>Propionibacteriales</taxon>
        <taxon>Propionibacteriaceae</taxon>
        <taxon>Propionimicrobium</taxon>
    </lineage>
</organism>
<feature type="transmembrane region" description="Helical" evidence="7">
    <location>
        <begin position="420"/>
        <end position="443"/>
    </location>
</feature>
<dbReference type="EMBL" id="AGZR01000009">
    <property type="protein sequence ID" value="EPD32465.1"/>
    <property type="molecule type" value="Genomic_DNA"/>
</dbReference>
<dbReference type="InterPro" id="IPR003838">
    <property type="entry name" value="ABC3_permease_C"/>
</dbReference>
<dbReference type="PANTHER" id="PTHR30489">
    <property type="entry name" value="LIPOPROTEIN-RELEASING SYSTEM TRANSMEMBRANE PROTEIN LOLE"/>
    <property type="match status" value="1"/>
</dbReference>
<feature type="transmembrane region" description="Helical" evidence="7">
    <location>
        <begin position="344"/>
        <end position="365"/>
    </location>
</feature>
<keyword evidence="6 7" id="KW-0472">Membrane</keyword>
<evidence type="ECO:0000256" key="6">
    <source>
        <dbReference type="ARBA" id="ARBA00023136"/>
    </source>
</evidence>
<dbReference type="AlphaFoldDB" id="S2W286"/>
<accession>S2W286</accession>
<evidence type="ECO:0000256" key="3">
    <source>
        <dbReference type="ARBA" id="ARBA00022475"/>
    </source>
</evidence>
<evidence type="ECO:0000256" key="5">
    <source>
        <dbReference type="ARBA" id="ARBA00022989"/>
    </source>
</evidence>
<comment type="similarity">
    <text evidence="2">Belongs to the ABC-4 integral membrane protein family. LolC/E subfamily.</text>
</comment>
<dbReference type="GO" id="GO:0044874">
    <property type="term" value="P:lipoprotein localization to outer membrane"/>
    <property type="evidence" value="ECO:0007669"/>
    <property type="project" value="TreeGrafter"/>
</dbReference>
<keyword evidence="3" id="KW-1003">Cell membrane</keyword>
<feature type="domain" description="ABC3 transporter permease C-terminal" evidence="8">
    <location>
        <begin position="303"/>
        <end position="437"/>
    </location>
</feature>
<dbReference type="HOGENOM" id="CLU_039499_2_0_11"/>
<dbReference type="Proteomes" id="UP000014417">
    <property type="component" value="Unassembled WGS sequence"/>
</dbReference>
<proteinExistence type="inferred from homology"/>
<comment type="subcellular location">
    <subcellularLocation>
        <location evidence="1">Cell membrane</location>
        <topology evidence="1">Multi-pass membrane protein</topology>
    </subcellularLocation>
</comment>
<dbReference type="OrthoDB" id="9812886at2"/>
<evidence type="ECO:0000313" key="10">
    <source>
        <dbReference type="Proteomes" id="UP000014417"/>
    </source>
</evidence>
<dbReference type="InterPro" id="IPR051447">
    <property type="entry name" value="Lipoprotein-release_system"/>
</dbReference>
<protein>
    <recommendedName>
        <fullName evidence="8">ABC3 transporter permease C-terminal domain-containing protein</fullName>
    </recommendedName>
</protein>
<dbReference type="GO" id="GO:0098797">
    <property type="term" value="C:plasma membrane protein complex"/>
    <property type="evidence" value="ECO:0007669"/>
    <property type="project" value="TreeGrafter"/>
</dbReference>
<evidence type="ECO:0000256" key="1">
    <source>
        <dbReference type="ARBA" id="ARBA00004651"/>
    </source>
</evidence>
<comment type="caution">
    <text evidence="9">The sequence shown here is derived from an EMBL/GenBank/DDBJ whole genome shotgun (WGS) entry which is preliminary data.</text>
</comment>
<evidence type="ECO:0000256" key="7">
    <source>
        <dbReference type="SAM" id="Phobius"/>
    </source>
</evidence>